<evidence type="ECO:0000313" key="3">
    <source>
        <dbReference type="Proteomes" id="UP000834106"/>
    </source>
</evidence>
<dbReference type="Proteomes" id="UP000834106">
    <property type="component" value="Chromosome 9"/>
</dbReference>
<proteinExistence type="predicted"/>
<accession>A0AAD1ZK02</accession>
<protein>
    <submittedName>
        <fullName evidence="2">Uncharacterized protein</fullName>
    </submittedName>
</protein>
<name>A0AAD1ZK02_9LAMI</name>
<organism evidence="2 3">
    <name type="scientific">Fraxinus pennsylvanica</name>
    <dbReference type="NCBI Taxonomy" id="56036"/>
    <lineage>
        <taxon>Eukaryota</taxon>
        <taxon>Viridiplantae</taxon>
        <taxon>Streptophyta</taxon>
        <taxon>Embryophyta</taxon>
        <taxon>Tracheophyta</taxon>
        <taxon>Spermatophyta</taxon>
        <taxon>Magnoliopsida</taxon>
        <taxon>eudicotyledons</taxon>
        <taxon>Gunneridae</taxon>
        <taxon>Pentapetalae</taxon>
        <taxon>asterids</taxon>
        <taxon>lamiids</taxon>
        <taxon>Lamiales</taxon>
        <taxon>Oleaceae</taxon>
        <taxon>Oleeae</taxon>
        <taxon>Fraxinus</taxon>
    </lineage>
</organism>
<reference evidence="2" key="1">
    <citation type="submission" date="2023-05" db="EMBL/GenBank/DDBJ databases">
        <authorList>
            <person name="Huff M."/>
        </authorList>
    </citation>
    <scope>NUCLEOTIDE SEQUENCE</scope>
</reference>
<evidence type="ECO:0000313" key="2">
    <source>
        <dbReference type="EMBL" id="CAI9768427.1"/>
    </source>
</evidence>
<sequence length="139" mass="15985">MDKGDEDNRRHEERHAKNKSSVDLLCCPNAKELHKHKELKTPTADMDSLSMERIKDLSPPIIEVGGFQNLIEAQVREVKENVGTLVPLYQCSVDSYRRFDGSVMFTRVAEKHRHLHNAFVKQNPSLFEKLLSMMLKAPN</sequence>
<dbReference type="AlphaFoldDB" id="A0AAD1ZK02"/>
<gene>
    <name evidence="2" type="ORF">FPE_LOCUS15857</name>
</gene>
<dbReference type="EMBL" id="OU503044">
    <property type="protein sequence ID" value="CAI9768427.1"/>
    <property type="molecule type" value="Genomic_DNA"/>
</dbReference>
<feature type="region of interest" description="Disordered" evidence="1">
    <location>
        <begin position="1"/>
        <end position="21"/>
    </location>
</feature>
<evidence type="ECO:0000256" key="1">
    <source>
        <dbReference type="SAM" id="MobiDB-lite"/>
    </source>
</evidence>
<keyword evidence="3" id="KW-1185">Reference proteome</keyword>
<feature type="compositionally biased region" description="Basic and acidic residues" evidence="1">
    <location>
        <begin position="1"/>
        <end position="15"/>
    </location>
</feature>